<dbReference type="AlphaFoldDB" id="A0A8E1UQN3"/>
<reference evidence="2 3" key="1">
    <citation type="submission" date="2015-06" db="EMBL/GenBank/DDBJ databases">
        <title>Prevotella sp. 109, sp. nov., a novel member of the family Prevotellaceae isolated from human faeces.</title>
        <authorList>
            <person name="Shkoporov A.N."/>
            <person name="Chaplin A.V."/>
            <person name="Kafarskaia L.I."/>
            <person name="Efimov B.A."/>
        </authorList>
    </citation>
    <scope>NUCLEOTIDE SEQUENCE [LARGE SCALE GENOMIC DNA]</scope>
    <source>
        <strain evidence="2 3">109</strain>
    </source>
</reference>
<accession>A0A8E1UQN3</accession>
<dbReference type="EMBL" id="LFQU01000044">
    <property type="protein sequence ID" value="KOO66467.1"/>
    <property type="molecule type" value="Genomic_DNA"/>
</dbReference>
<protein>
    <recommendedName>
        <fullName evidence="1">Fibronectin type-III domain-containing protein</fullName>
    </recommendedName>
</protein>
<organism evidence="2 3">
    <name type="scientific">Xylanibacter rarus</name>
    <dbReference type="NCBI Taxonomy" id="1676614"/>
    <lineage>
        <taxon>Bacteria</taxon>
        <taxon>Pseudomonadati</taxon>
        <taxon>Bacteroidota</taxon>
        <taxon>Bacteroidia</taxon>
        <taxon>Bacteroidales</taxon>
        <taxon>Prevotellaceae</taxon>
        <taxon>Xylanibacter</taxon>
    </lineage>
</organism>
<name>A0A8E1UQN3_9BACT</name>
<dbReference type="InterPro" id="IPR003961">
    <property type="entry name" value="FN3_dom"/>
</dbReference>
<evidence type="ECO:0000259" key="1">
    <source>
        <dbReference type="PROSITE" id="PS50853"/>
    </source>
</evidence>
<dbReference type="SUPFAM" id="SSF49265">
    <property type="entry name" value="Fibronectin type III"/>
    <property type="match status" value="1"/>
</dbReference>
<proteinExistence type="predicted"/>
<dbReference type="Gene3D" id="2.60.40.10">
    <property type="entry name" value="Immunoglobulins"/>
    <property type="match status" value="2"/>
</dbReference>
<sequence length="1033" mass="111906">MKGLAATKPVILYSDPYQYVTALSANGKWACGTLNDGTGSLVAFVWNLESNELKSLGTGTIAYGISNNGVVVGSYPDSEASTNGAEVTSAGYWSDGKWHHLELPNGLKYTNSDASSIANCISPDGRFIGGSIYSATGLYSPVIWDNGKFARDLSGGYAGSVYAVTDDGSKAGGWTYTKESGSTRITVMWDEEGNRHFLTDNISHGSPYFAIQKFSTDGNIALYEQGLYDFTTGKTTTISAINPDFWGFVLYDFSDSLSVVGYEQTADGAQFPVIYKDGKTQKLEDYLIAKGVDFAADGMIAPRIDSEGQYNLMIARSVSKNDSVFAFTFVDNNQNLRSAVVKLNQNCSNPEPVAVQGAMLEGLSTAKITWKAPLLNSENIKGYNVYRNGEKVNTSLLTTAEYYDANLAVGAYQYYVTAEYNDGQVSAASTSVTVNVEADGANAPYALSARMKNAENVLLTWNRPQSNLPTKQYYAAEDEVSGFGGGSNSFESAIRYSKSEMQMYKDYKIFAVKFVPRTKISGWDINIYKDQELVYTQHVDQELIYGQENTVTLTNPVSVPQDGDVYIAVKATVPSSLNSSDVIGIIYEKCVSGYSDMVRLVTEKEFYSLNEASQSSMGITFPVTWAIGATFMADDMTSDIDNVANYNVYRNDEKVGTSETTNFLNESVPAGDYTYAVEAVYENGSVSEKTALDFTAVTNKAAYKAVNDVAVSNGGDATTAVFNWPVPVDNDETVIEYCGKNPSPGAIASESTNYGYMALTNYSGDKLLSFGNYDVKAVRFYPTADADFTVIIRKDGEEIVNQYVENYKLNEWTTVTLDEPFVIDENSSYDLIIDCFDVTPNEAPLALDGETPFTGIANMYSLDEGATFSSTGYVGNWMMGLIATDPNASELPVEGYDVRVDGVKANEQTLTEPTFTYAFGEGADMNATHKVNVDVYYSVAGKVEGGAVFFTLAAAAGIGENVINDIKITRDGDSYIRVEGDGVLGVDLYSVNGTLVSSTDTNVVNISGVQGGVYVLKAKTANGVKNFKVRVSK</sequence>
<feature type="domain" description="Fibronectin type-III" evidence="1">
    <location>
        <begin position="351"/>
        <end position="439"/>
    </location>
</feature>
<dbReference type="InterPro" id="IPR013783">
    <property type="entry name" value="Ig-like_fold"/>
</dbReference>
<dbReference type="PROSITE" id="PS50853">
    <property type="entry name" value="FN3"/>
    <property type="match status" value="1"/>
</dbReference>
<comment type="caution">
    <text evidence="2">The sequence shown here is derived from an EMBL/GenBank/DDBJ whole genome shotgun (WGS) entry which is preliminary data.</text>
</comment>
<evidence type="ECO:0000313" key="2">
    <source>
        <dbReference type="EMBL" id="KOO66467.1"/>
    </source>
</evidence>
<evidence type="ECO:0000313" key="3">
    <source>
        <dbReference type="Proteomes" id="UP000036951"/>
    </source>
</evidence>
<dbReference type="InterPro" id="IPR036116">
    <property type="entry name" value="FN3_sf"/>
</dbReference>
<dbReference type="Proteomes" id="UP000036951">
    <property type="component" value="Unassembled WGS sequence"/>
</dbReference>
<keyword evidence="3" id="KW-1185">Reference proteome</keyword>
<gene>
    <name evidence="2" type="ORF">ACU52_13715</name>
</gene>
<dbReference type="CDD" id="cd00063">
    <property type="entry name" value="FN3"/>
    <property type="match status" value="1"/>
</dbReference>